<evidence type="ECO:0000313" key="1">
    <source>
        <dbReference type="EMBL" id="KAJ3088280.1"/>
    </source>
</evidence>
<dbReference type="Proteomes" id="UP001211907">
    <property type="component" value="Unassembled WGS sequence"/>
</dbReference>
<dbReference type="AlphaFoldDB" id="A0AAD5XBQ2"/>
<evidence type="ECO:0000313" key="2">
    <source>
        <dbReference type="Proteomes" id="UP001211907"/>
    </source>
</evidence>
<comment type="caution">
    <text evidence="1">The sequence shown here is derived from an EMBL/GenBank/DDBJ whole genome shotgun (WGS) entry which is preliminary data.</text>
</comment>
<sequence>MLPDLSLPPLIPLDMAIFFRWRSFDFNRAWRRQNIRTCETPVFILWNDVFRPPSLSGIFAPAISEIDGHNSYSFFWLETTSAAGNARARLMVRVGDYFVSDPNEGDVIVDCTPGGDAASKTYGKVFLVGTCDYTSGEPQCVASTFTDFLERVNNVVANNADDMIELFCCNGGFVNSESIFSNGNLQEGDLEEAPIPQKRGRGR</sequence>
<organism evidence="1 2">
    <name type="scientific">Physocladia obscura</name>
    <dbReference type="NCBI Taxonomy" id="109957"/>
    <lineage>
        <taxon>Eukaryota</taxon>
        <taxon>Fungi</taxon>
        <taxon>Fungi incertae sedis</taxon>
        <taxon>Chytridiomycota</taxon>
        <taxon>Chytridiomycota incertae sedis</taxon>
        <taxon>Chytridiomycetes</taxon>
        <taxon>Chytridiales</taxon>
        <taxon>Chytriomycetaceae</taxon>
        <taxon>Physocladia</taxon>
    </lineage>
</organism>
<gene>
    <name evidence="1" type="ORF">HK100_008089</name>
</gene>
<protein>
    <submittedName>
        <fullName evidence="1">Uncharacterized protein</fullName>
    </submittedName>
</protein>
<dbReference type="EMBL" id="JADGJH010003884">
    <property type="protein sequence ID" value="KAJ3088280.1"/>
    <property type="molecule type" value="Genomic_DNA"/>
</dbReference>
<accession>A0AAD5XBQ2</accession>
<reference evidence="1" key="1">
    <citation type="submission" date="2020-05" db="EMBL/GenBank/DDBJ databases">
        <title>Phylogenomic resolution of chytrid fungi.</title>
        <authorList>
            <person name="Stajich J.E."/>
            <person name="Amses K."/>
            <person name="Simmons R."/>
            <person name="Seto K."/>
            <person name="Myers J."/>
            <person name="Bonds A."/>
            <person name="Quandt C.A."/>
            <person name="Barry K."/>
            <person name="Liu P."/>
            <person name="Grigoriev I."/>
            <person name="Longcore J.E."/>
            <person name="James T.Y."/>
        </authorList>
    </citation>
    <scope>NUCLEOTIDE SEQUENCE</scope>
    <source>
        <strain evidence="1">JEL0513</strain>
    </source>
</reference>
<keyword evidence="2" id="KW-1185">Reference proteome</keyword>
<proteinExistence type="predicted"/>
<name>A0AAD5XBQ2_9FUNG</name>